<name>Q02CT7_SOLUE</name>
<dbReference type="EMBL" id="CP000473">
    <property type="protein sequence ID" value="ABJ81129.1"/>
    <property type="molecule type" value="Genomic_DNA"/>
</dbReference>
<feature type="domain" description="4Fe-4S His(Cys)3-ligated-type" evidence="18">
    <location>
        <begin position="81"/>
        <end position="120"/>
    </location>
</feature>
<comment type="cofactor">
    <cofactor evidence="12">
        <name>[2Fe-2S] cluster</name>
        <dbReference type="ChEBI" id="CHEBI:190135"/>
    </cofactor>
</comment>
<dbReference type="InterPro" id="IPR010228">
    <property type="entry name" value="NADH_UbQ_OxRdtase_Gsu"/>
</dbReference>
<dbReference type="PROSITE" id="PS51669">
    <property type="entry name" value="4FE4S_MOW_BIS_MGD"/>
    <property type="match status" value="1"/>
</dbReference>
<dbReference type="SMART" id="SM00926">
    <property type="entry name" value="Molybdop_Fe4S4"/>
    <property type="match status" value="1"/>
</dbReference>
<evidence type="ECO:0000256" key="3">
    <source>
        <dbReference type="ARBA" id="ARBA00022485"/>
    </source>
</evidence>
<keyword evidence="10" id="KW-0411">Iron-sulfur</keyword>
<dbReference type="KEGG" id="sus:Acid_0114"/>
<keyword evidence="3" id="KW-0004">4Fe-4S</keyword>
<dbReference type="FunFam" id="3.10.20.740:FF:000001">
    <property type="entry name" value="NADH-quinone oxidoreductase subunit G"/>
    <property type="match status" value="1"/>
</dbReference>
<evidence type="ECO:0000259" key="15">
    <source>
        <dbReference type="PROSITE" id="PS51085"/>
    </source>
</evidence>
<dbReference type="OrthoDB" id="9805142at2"/>
<dbReference type="InterPro" id="IPR054351">
    <property type="entry name" value="NADH_UbQ_OxRdtase_ferredoxin"/>
</dbReference>
<keyword evidence="5" id="KW-0874">Quinone</keyword>
<evidence type="ECO:0000256" key="4">
    <source>
        <dbReference type="ARBA" id="ARBA00022714"/>
    </source>
</evidence>
<proteinExistence type="inferred from homology"/>
<keyword evidence="7" id="KW-0677">Repeat</keyword>
<evidence type="ECO:0000256" key="14">
    <source>
        <dbReference type="RuleBase" id="RU004523"/>
    </source>
</evidence>
<dbReference type="NCBIfam" id="TIGR01973">
    <property type="entry name" value="NuoG"/>
    <property type="match status" value="1"/>
</dbReference>
<feature type="domain" description="4Fe-4S ferredoxin-type" evidence="16">
    <location>
        <begin position="179"/>
        <end position="209"/>
    </location>
</feature>
<feature type="domain" description="2Fe-2S ferredoxin-type" evidence="15">
    <location>
        <begin position="3"/>
        <end position="81"/>
    </location>
</feature>
<comment type="cofactor">
    <cofactor evidence="1">
        <name>[4Fe-4S] cluster</name>
        <dbReference type="ChEBI" id="CHEBI:49883"/>
    </cofactor>
</comment>
<evidence type="ECO:0000259" key="16">
    <source>
        <dbReference type="PROSITE" id="PS51379"/>
    </source>
</evidence>
<dbReference type="InterPro" id="IPR006963">
    <property type="entry name" value="Mopterin_OxRdtase_4Fe-4S_dom"/>
</dbReference>
<dbReference type="Gene3D" id="3.30.70.20">
    <property type="match status" value="1"/>
</dbReference>
<evidence type="ECO:0000256" key="9">
    <source>
        <dbReference type="ARBA" id="ARBA00023004"/>
    </source>
</evidence>
<dbReference type="Pfam" id="PF00384">
    <property type="entry name" value="Molybdopterin"/>
    <property type="match status" value="2"/>
</dbReference>
<dbReference type="GO" id="GO:0048038">
    <property type="term" value="F:quinone binding"/>
    <property type="evidence" value="ECO:0007669"/>
    <property type="project" value="UniProtKB-KW"/>
</dbReference>
<dbReference type="InterPro" id="IPR006656">
    <property type="entry name" value="Mopterin_OxRdtase"/>
</dbReference>
<evidence type="ECO:0000259" key="17">
    <source>
        <dbReference type="PROSITE" id="PS51669"/>
    </source>
</evidence>
<dbReference type="FunCoup" id="Q02CT7">
    <property type="interactions" value="455"/>
</dbReference>
<dbReference type="SUPFAM" id="SSF53706">
    <property type="entry name" value="Formate dehydrogenase/DMSO reductase, domains 1-3"/>
    <property type="match status" value="1"/>
</dbReference>
<dbReference type="PROSITE" id="PS51379">
    <property type="entry name" value="4FE4S_FER_2"/>
    <property type="match status" value="1"/>
</dbReference>
<dbReference type="PROSITE" id="PS00641">
    <property type="entry name" value="COMPLEX1_75K_1"/>
    <property type="match status" value="1"/>
</dbReference>
<evidence type="ECO:0000256" key="10">
    <source>
        <dbReference type="ARBA" id="ARBA00023014"/>
    </source>
</evidence>
<dbReference type="InterPro" id="IPR017900">
    <property type="entry name" value="4Fe4S_Fe_S_CS"/>
</dbReference>
<dbReference type="PROSITE" id="PS00198">
    <property type="entry name" value="4FE4S_FER_1"/>
    <property type="match status" value="1"/>
</dbReference>
<accession>Q02CT7</accession>
<evidence type="ECO:0000256" key="6">
    <source>
        <dbReference type="ARBA" id="ARBA00022723"/>
    </source>
</evidence>
<dbReference type="STRING" id="234267.Acid_0114"/>
<dbReference type="GO" id="GO:0008137">
    <property type="term" value="F:NADH dehydrogenase (ubiquinone) activity"/>
    <property type="evidence" value="ECO:0007669"/>
    <property type="project" value="InterPro"/>
</dbReference>
<dbReference type="InterPro" id="IPR050123">
    <property type="entry name" value="Prok_molybdopt-oxidoreductase"/>
</dbReference>
<feature type="domain" description="4Fe-4S Mo/W bis-MGD-type" evidence="17">
    <location>
        <begin position="218"/>
        <end position="274"/>
    </location>
</feature>
<dbReference type="GO" id="GO:0042773">
    <property type="term" value="P:ATP synthesis coupled electron transport"/>
    <property type="evidence" value="ECO:0007669"/>
    <property type="project" value="InterPro"/>
</dbReference>
<dbReference type="Pfam" id="PF10588">
    <property type="entry name" value="NADH-G_4Fe-4S_3"/>
    <property type="match status" value="1"/>
</dbReference>
<dbReference type="GO" id="GO:0016020">
    <property type="term" value="C:membrane"/>
    <property type="evidence" value="ECO:0007669"/>
    <property type="project" value="InterPro"/>
</dbReference>
<evidence type="ECO:0000256" key="7">
    <source>
        <dbReference type="ARBA" id="ARBA00022737"/>
    </source>
</evidence>
<comment type="similarity">
    <text evidence="2 14">Belongs to the complex I 75 kDa subunit family.</text>
</comment>
<dbReference type="CDD" id="cd00207">
    <property type="entry name" value="fer2"/>
    <property type="match status" value="1"/>
</dbReference>
<dbReference type="SUPFAM" id="SSF54292">
    <property type="entry name" value="2Fe-2S ferredoxin-like"/>
    <property type="match status" value="1"/>
</dbReference>
<dbReference type="InterPro" id="IPR017896">
    <property type="entry name" value="4Fe4S_Fe-S-bd"/>
</dbReference>
<dbReference type="InterPro" id="IPR019574">
    <property type="entry name" value="NADH_UbQ_OxRdtase_Gsu_4Fe4S-bd"/>
</dbReference>
<evidence type="ECO:0000256" key="2">
    <source>
        <dbReference type="ARBA" id="ARBA00005404"/>
    </source>
</evidence>
<dbReference type="Gene3D" id="3.10.20.740">
    <property type="match status" value="1"/>
</dbReference>
<evidence type="ECO:0000256" key="11">
    <source>
        <dbReference type="ARBA" id="ARBA00023027"/>
    </source>
</evidence>
<keyword evidence="11" id="KW-0520">NAD</keyword>
<dbReference type="PROSITE" id="PS00642">
    <property type="entry name" value="COMPLEX1_75K_2"/>
    <property type="match status" value="1"/>
</dbReference>
<dbReference type="PROSITE" id="PS51839">
    <property type="entry name" value="4FE4S_HC3"/>
    <property type="match status" value="1"/>
</dbReference>
<dbReference type="Gene3D" id="2.20.25.90">
    <property type="entry name" value="ADC-like domains"/>
    <property type="match status" value="1"/>
</dbReference>
<keyword evidence="9" id="KW-0408">Iron</keyword>
<dbReference type="InterPro" id="IPR036010">
    <property type="entry name" value="2Fe-2S_ferredoxin-like_sf"/>
</dbReference>
<reference evidence="19" key="1">
    <citation type="submission" date="2006-10" db="EMBL/GenBank/DDBJ databases">
        <title>Complete sequence of Solibacter usitatus Ellin6076.</title>
        <authorList>
            <consortium name="US DOE Joint Genome Institute"/>
            <person name="Copeland A."/>
            <person name="Lucas S."/>
            <person name="Lapidus A."/>
            <person name="Barry K."/>
            <person name="Detter J.C."/>
            <person name="Glavina del Rio T."/>
            <person name="Hammon N."/>
            <person name="Israni S."/>
            <person name="Dalin E."/>
            <person name="Tice H."/>
            <person name="Pitluck S."/>
            <person name="Thompson L.S."/>
            <person name="Brettin T."/>
            <person name="Bruce D."/>
            <person name="Han C."/>
            <person name="Tapia R."/>
            <person name="Gilna P."/>
            <person name="Schmutz J."/>
            <person name="Larimer F."/>
            <person name="Land M."/>
            <person name="Hauser L."/>
            <person name="Kyrpides N."/>
            <person name="Mikhailova N."/>
            <person name="Janssen P.H."/>
            <person name="Kuske C.R."/>
            <person name="Richardson P."/>
        </authorList>
    </citation>
    <scope>NUCLEOTIDE SEQUENCE</scope>
    <source>
        <strain evidence="19">Ellin6076</strain>
    </source>
</reference>
<dbReference type="Pfam" id="PF22117">
    <property type="entry name" value="Fer4_Nqo3"/>
    <property type="match status" value="1"/>
</dbReference>
<dbReference type="SMART" id="SM00929">
    <property type="entry name" value="NADH-G_4Fe-4S_3"/>
    <property type="match status" value="1"/>
</dbReference>
<evidence type="ECO:0000256" key="5">
    <source>
        <dbReference type="ARBA" id="ARBA00022719"/>
    </source>
</evidence>
<dbReference type="Pfam" id="PF04879">
    <property type="entry name" value="Molybdop_Fe4S4"/>
    <property type="match status" value="1"/>
</dbReference>
<protein>
    <submittedName>
        <fullName evidence="19">NADH-quinone oxidoreductase, chain G</fullName>
    </submittedName>
</protein>
<organism evidence="19">
    <name type="scientific">Solibacter usitatus (strain Ellin6076)</name>
    <dbReference type="NCBI Taxonomy" id="234267"/>
    <lineage>
        <taxon>Bacteria</taxon>
        <taxon>Pseudomonadati</taxon>
        <taxon>Acidobacteriota</taxon>
        <taxon>Terriglobia</taxon>
        <taxon>Bryobacterales</taxon>
        <taxon>Solibacteraceae</taxon>
        <taxon>Candidatus Solibacter</taxon>
    </lineage>
</organism>
<dbReference type="AlphaFoldDB" id="Q02CT7"/>
<evidence type="ECO:0000256" key="12">
    <source>
        <dbReference type="ARBA" id="ARBA00034078"/>
    </source>
</evidence>
<keyword evidence="6" id="KW-0479">Metal-binding</keyword>
<dbReference type="Pfam" id="PF13510">
    <property type="entry name" value="Fer2_4"/>
    <property type="match status" value="1"/>
</dbReference>
<dbReference type="PROSITE" id="PS51085">
    <property type="entry name" value="2FE2S_FER_2"/>
    <property type="match status" value="1"/>
</dbReference>
<dbReference type="InParanoid" id="Q02CT7"/>
<dbReference type="Gene3D" id="3.40.228.10">
    <property type="entry name" value="Dimethylsulfoxide Reductase, domain 2"/>
    <property type="match status" value="1"/>
</dbReference>
<evidence type="ECO:0000259" key="18">
    <source>
        <dbReference type="PROSITE" id="PS51839"/>
    </source>
</evidence>
<dbReference type="Gene3D" id="3.40.50.740">
    <property type="match status" value="2"/>
</dbReference>
<dbReference type="HOGENOM" id="CLU_000422_4_0_0"/>
<dbReference type="PANTHER" id="PTHR43105">
    <property type="entry name" value="RESPIRATORY NITRATE REDUCTASE"/>
    <property type="match status" value="1"/>
</dbReference>
<sequence length="761" mass="82037">MADLVNLTIDGRAVQVPPQTLVIDAAKTVGIEIPAFCYYEGLTLQAACRMCLVEVEKMPKMMTACTLPVAEGMIVRTETEQVKQARKYTLEFLLTNHPLDCPVCDKGGECELQDMVFRYGAGESRYTEEKVHTPEKQFSPVVFFDAPRCILCFRCVRICNEGLGVGALGVINRGVVSEIAPNVGDHLECDECGACIDICPVGALTSGIYRYQTRPWEMAHVGTICTHCGDGCKTTLGTRNDEIIRGNNRDRSGINGEFLCIKGRYAFDFYNHPERLQAPMLRVNGKLEEVSWARALEAVGKKFKQTAEAGGSFGVIGSNHTSNEENFYLQKFARQVLKTNNIDHHRTGDVVTLLDSLSGKTAQLATVADLYDRKAVLVLGADLALEHPLLSFQIRANYRHHQAHVYAITPGPVREDKYSVASIRVGKSGAAKVGGDLGVVPGREVGATSSGPGSAPVGGPGVVPNAEAGAHFEPVHGAGSANGSPSGFVHPHNVTAVPADYFGALESLRDKLKAEPELVVVFDDSFKGDDVRKLVEFTESLGIPVKFVCLVDYANSRGAADMGLTPELLPGYKPSGTPGLHVAEMIANDLDVVWVVGANPLKGAVKRKAGFLVVQDMFLTETAQQADVVLPAGSAYEKNGTVTNTTGEVQQLTRAINTMGAKPDLEIMGFIAREMGVAAQLGPWLPQVVFEEIRKNVRGYSLPMPVIATGGAAQTMPVNGRIPVENRPDLVRSDHNGLFASGTLGRYSKVLNSVIESRLSR</sequence>
<dbReference type="GO" id="GO:0051537">
    <property type="term" value="F:2 iron, 2 sulfur cluster binding"/>
    <property type="evidence" value="ECO:0007669"/>
    <property type="project" value="UniProtKB-KW"/>
</dbReference>
<dbReference type="InterPro" id="IPR001041">
    <property type="entry name" value="2Fe-2S_ferredoxin-type"/>
</dbReference>
<evidence type="ECO:0000256" key="1">
    <source>
        <dbReference type="ARBA" id="ARBA00001966"/>
    </source>
</evidence>
<dbReference type="GO" id="GO:0003954">
    <property type="term" value="F:NADH dehydrogenase activity"/>
    <property type="evidence" value="ECO:0007669"/>
    <property type="project" value="TreeGrafter"/>
</dbReference>
<dbReference type="FunFam" id="3.30.70.20:FF:000035">
    <property type="entry name" value="Iron hydrogenase 1"/>
    <property type="match status" value="1"/>
</dbReference>
<dbReference type="PANTHER" id="PTHR43105:SF10">
    <property type="entry name" value="NADH-QUINONE OXIDOREDUCTASE SUBUNIT G"/>
    <property type="match status" value="1"/>
</dbReference>
<keyword evidence="4" id="KW-0001">2Fe-2S</keyword>
<keyword evidence="8" id="KW-1278">Translocase</keyword>
<dbReference type="GO" id="GO:0046872">
    <property type="term" value="F:metal ion binding"/>
    <property type="evidence" value="ECO:0007669"/>
    <property type="project" value="UniProtKB-KW"/>
</dbReference>
<dbReference type="GO" id="GO:0051539">
    <property type="term" value="F:4 iron, 4 sulfur cluster binding"/>
    <property type="evidence" value="ECO:0007669"/>
    <property type="project" value="UniProtKB-KW"/>
</dbReference>
<gene>
    <name evidence="19" type="ordered locus">Acid_0114</name>
</gene>
<comment type="catalytic activity">
    <reaction evidence="13">
        <text>a quinone + NADH + 5 H(+)(in) = a quinol + NAD(+) + 4 H(+)(out)</text>
        <dbReference type="Rhea" id="RHEA:57888"/>
        <dbReference type="ChEBI" id="CHEBI:15378"/>
        <dbReference type="ChEBI" id="CHEBI:24646"/>
        <dbReference type="ChEBI" id="CHEBI:57540"/>
        <dbReference type="ChEBI" id="CHEBI:57945"/>
        <dbReference type="ChEBI" id="CHEBI:132124"/>
    </reaction>
</comment>
<dbReference type="eggNOG" id="COG3383">
    <property type="taxonomic scope" value="Bacteria"/>
</dbReference>
<dbReference type="InterPro" id="IPR000283">
    <property type="entry name" value="NADH_UbQ_OxRdtase_75kDa_su_CS"/>
</dbReference>
<evidence type="ECO:0000256" key="8">
    <source>
        <dbReference type="ARBA" id="ARBA00022967"/>
    </source>
</evidence>
<evidence type="ECO:0000256" key="13">
    <source>
        <dbReference type="ARBA" id="ARBA00047712"/>
    </source>
</evidence>
<dbReference type="SUPFAM" id="SSF54862">
    <property type="entry name" value="4Fe-4S ferredoxins"/>
    <property type="match status" value="1"/>
</dbReference>
<evidence type="ECO:0000313" key="19">
    <source>
        <dbReference type="EMBL" id="ABJ81129.1"/>
    </source>
</evidence>